<comment type="subcellular location">
    <subcellularLocation>
        <location evidence="1">Endoplasmic reticulum membrane</location>
        <topology evidence="1">Single-pass type I membrane protein</topology>
    </subcellularLocation>
</comment>
<dbReference type="PROSITE" id="PS00018">
    <property type="entry name" value="EF_HAND_1"/>
    <property type="match status" value="1"/>
</dbReference>
<evidence type="ECO:0000256" key="5">
    <source>
        <dbReference type="ARBA" id="ARBA00022824"/>
    </source>
</evidence>
<reference evidence="12 13" key="1">
    <citation type="journal article" date="2016" name="Nat. Commun.">
        <title>Thousands of microbial genomes shed light on interconnected biogeochemical processes in an aquifer system.</title>
        <authorList>
            <person name="Anantharaman K."/>
            <person name="Brown C.T."/>
            <person name="Hug L.A."/>
            <person name="Sharon I."/>
            <person name="Castelle C.J."/>
            <person name="Probst A.J."/>
            <person name="Thomas B.C."/>
            <person name="Singh A."/>
            <person name="Wilkins M.J."/>
            <person name="Karaoz U."/>
            <person name="Brodie E.L."/>
            <person name="Williams K.H."/>
            <person name="Hubbard S.S."/>
            <person name="Banfield J.F."/>
        </authorList>
    </citation>
    <scope>NUCLEOTIDE SEQUENCE [LARGE SCALE GENOMIC DNA]</scope>
</reference>
<evidence type="ECO:0000313" key="13">
    <source>
        <dbReference type="Proteomes" id="UP000178385"/>
    </source>
</evidence>
<evidence type="ECO:0000256" key="3">
    <source>
        <dbReference type="ARBA" id="ARBA00022692"/>
    </source>
</evidence>
<keyword evidence="8" id="KW-0325">Glycoprotein</keyword>
<keyword evidence="4" id="KW-0732">Signal</keyword>
<keyword evidence="7" id="KW-0472">Membrane</keyword>
<evidence type="ECO:0000256" key="4">
    <source>
        <dbReference type="ARBA" id="ARBA00022729"/>
    </source>
</evidence>
<comment type="caution">
    <text evidence="12">The sequence shown here is derived from an EMBL/GenBank/DDBJ whole genome shotgun (WGS) entry which is preliminary data.</text>
</comment>
<dbReference type="SUPFAM" id="SSF49785">
    <property type="entry name" value="Galactose-binding domain-like"/>
    <property type="match status" value="2"/>
</dbReference>
<keyword evidence="6" id="KW-1133">Transmembrane helix</keyword>
<comment type="similarity">
    <text evidence="2">Belongs to the malectin family.</text>
</comment>
<dbReference type="GO" id="GO:0016020">
    <property type="term" value="C:membrane"/>
    <property type="evidence" value="ECO:0007669"/>
    <property type="project" value="TreeGrafter"/>
</dbReference>
<evidence type="ECO:0000256" key="9">
    <source>
        <dbReference type="ARBA" id="ARBA00023277"/>
    </source>
</evidence>
<evidence type="ECO:0000256" key="6">
    <source>
        <dbReference type="ARBA" id="ARBA00022989"/>
    </source>
</evidence>
<gene>
    <name evidence="12" type="ORF">A2840_00120</name>
</gene>
<dbReference type="GO" id="GO:0030246">
    <property type="term" value="F:carbohydrate binding"/>
    <property type="evidence" value="ECO:0007669"/>
    <property type="project" value="InterPro"/>
</dbReference>
<feature type="region of interest" description="Disordered" evidence="10">
    <location>
        <begin position="335"/>
        <end position="464"/>
    </location>
</feature>
<dbReference type="AlphaFoldDB" id="A0A1G1Y7Y5"/>
<evidence type="ECO:0000256" key="2">
    <source>
        <dbReference type="ARBA" id="ARBA00009141"/>
    </source>
</evidence>
<feature type="domain" description="Malectin" evidence="11">
    <location>
        <begin position="192"/>
        <end position="322"/>
    </location>
</feature>
<organism evidence="12 13">
    <name type="scientific">Candidatus Buchananbacteria bacterium RIFCSPHIGHO2_01_FULL_47_11b</name>
    <dbReference type="NCBI Taxonomy" id="1797537"/>
    <lineage>
        <taxon>Bacteria</taxon>
        <taxon>Candidatus Buchananiibacteriota</taxon>
    </lineage>
</organism>
<proteinExistence type="inferred from homology"/>
<evidence type="ECO:0000256" key="10">
    <source>
        <dbReference type="SAM" id="MobiDB-lite"/>
    </source>
</evidence>
<protein>
    <recommendedName>
        <fullName evidence="11">Malectin domain-containing protein</fullName>
    </recommendedName>
</protein>
<name>A0A1G1Y7Y5_9BACT</name>
<dbReference type="PANTHER" id="PTHR13460:SF0">
    <property type="entry name" value="MALECTIN"/>
    <property type="match status" value="1"/>
</dbReference>
<dbReference type="InterPro" id="IPR008979">
    <property type="entry name" value="Galactose-bd-like_sf"/>
</dbReference>
<dbReference type="InterPro" id="IPR018247">
    <property type="entry name" value="EF_Hand_1_Ca_BS"/>
</dbReference>
<dbReference type="InterPro" id="IPR039155">
    <property type="entry name" value="MLEC"/>
</dbReference>
<evidence type="ECO:0000259" key="11">
    <source>
        <dbReference type="Pfam" id="PF11721"/>
    </source>
</evidence>
<evidence type="ECO:0000256" key="1">
    <source>
        <dbReference type="ARBA" id="ARBA00004115"/>
    </source>
</evidence>
<feature type="domain" description="Malectin" evidence="11">
    <location>
        <begin position="28"/>
        <end position="173"/>
    </location>
</feature>
<sequence length="676" mass="73024">MSRKALLTIVTLIGVFFPRPLWAGEPFVLRINAGGPRLIENGIVWDADNFFSSNTRVSSTGSTDIANTTNDTLYLTERLSAQYQGNFNYRIPVPQPGMYRVHLHFAEIYWQQVGQRVFSVNLEGDEYELTNFDIVAEVGARTAIVKTFQIEVSDTVLDISFIANQEQPKISAIEVLGDVAVLPTPTPSIDTVVWRINAGGQSIVTNNNTWSADNFFSGGTVNSVNPLEIANTDDDAIYLSERFGNFSYHLAVPADTYVVSLHFAEIYWFDIGKRVLELNLENQLVLANFDILQEAARNTAVVKSFLTTVTDGFLDLSFVAVKDYAKLSAIEILIADDPTPTPNPNSTETPTVTATHTTTTTNTLTSTPTSTPADTPTDVPTVTPTDTLAPPSKTPTSTATHTDTPTSTATNTPTTTFTPTATLTPTVSPTSTATPTHTATVTETPVDTPTSTITPTVTSTVTDTPTHTFTPTAISTPIVMPTVGNDLQLLVSIADELSPVADLRIWLGGQLLYTVSADTPHQSANSEDFSANGGGVLLETSVRLRNYDISESVILEVTDAAGNFSRTVRALAAMSESTPVSAGGVKMALATDQDLVELRQKLAAATSGDQQQAELLQTMLLPHAVLTDSGNHVVYVVVPSPDLDKNGLVDENDLVLFRQYWHRPINLETLLEIVEP</sequence>
<keyword evidence="9" id="KW-0119">Carbohydrate metabolism</keyword>
<dbReference type="Gene3D" id="2.60.120.430">
    <property type="entry name" value="Galactose-binding lectin"/>
    <property type="match status" value="2"/>
</dbReference>
<dbReference type="PANTHER" id="PTHR13460">
    <property type="match status" value="1"/>
</dbReference>
<dbReference type="Pfam" id="PF11721">
    <property type="entry name" value="Malectin"/>
    <property type="match status" value="2"/>
</dbReference>
<keyword evidence="3" id="KW-0812">Transmembrane</keyword>
<feature type="compositionally biased region" description="Low complexity" evidence="10">
    <location>
        <begin position="344"/>
        <end position="464"/>
    </location>
</feature>
<dbReference type="Proteomes" id="UP000178385">
    <property type="component" value="Unassembled WGS sequence"/>
</dbReference>
<evidence type="ECO:0000313" key="12">
    <source>
        <dbReference type="EMBL" id="OGY47677.1"/>
    </source>
</evidence>
<dbReference type="InterPro" id="IPR021720">
    <property type="entry name" value="Malectin_dom"/>
</dbReference>
<evidence type="ECO:0000256" key="8">
    <source>
        <dbReference type="ARBA" id="ARBA00023180"/>
    </source>
</evidence>
<evidence type="ECO:0000256" key="7">
    <source>
        <dbReference type="ARBA" id="ARBA00023136"/>
    </source>
</evidence>
<accession>A0A1G1Y7Y5</accession>
<dbReference type="EMBL" id="MHIG01000010">
    <property type="protein sequence ID" value="OGY47677.1"/>
    <property type="molecule type" value="Genomic_DNA"/>
</dbReference>
<keyword evidence="5" id="KW-0256">Endoplasmic reticulum</keyword>